<dbReference type="OrthoDB" id="5967017at2759"/>
<evidence type="ECO:0000313" key="2">
    <source>
        <dbReference type="Proteomes" id="UP000886998"/>
    </source>
</evidence>
<dbReference type="EMBL" id="BMAV01021619">
    <property type="protein sequence ID" value="GFY75799.1"/>
    <property type="molecule type" value="Genomic_DNA"/>
</dbReference>
<keyword evidence="2" id="KW-1185">Reference proteome</keyword>
<proteinExistence type="predicted"/>
<organism evidence="1 2">
    <name type="scientific">Trichonephila inaurata madagascariensis</name>
    <dbReference type="NCBI Taxonomy" id="2747483"/>
    <lineage>
        <taxon>Eukaryota</taxon>
        <taxon>Metazoa</taxon>
        <taxon>Ecdysozoa</taxon>
        <taxon>Arthropoda</taxon>
        <taxon>Chelicerata</taxon>
        <taxon>Arachnida</taxon>
        <taxon>Araneae</taxon>
        <taxon>Araneomorphae</taxon>
        <taxon>Entelegynae</taxon>
        <taxon>Araneoidea</taxon>
        <taxon>Nephilidae</taxon>
        <taxon>Trichonephila</taxon>
        <taxon>Trichonephila inaurata</taxon>
    </lineage>
</organism>
<evidence type="ECO:0000313" key="1">
    <source>
        <dbReference type="EMBL" id="GFY75799.1"/>
    </source>
</evidence>
<protein>
    <submittedName>
        <fullName evidence="1">Uncharacterized protein</fullName>
    </submittedName>
</protein>
<dbReference type="Proteomes" id="UP000886998">
    <property type="component" value="Unassembled WGS sequence"/>
</dbReference>
<gene>
    <name evidence="1" type="ORF">TNIN_42971</name>
</gene>
<name>A0A8X7CJW4_9ARAC</name>
<comment type="caution">
    <text evidence="1">The sequence shown here is derived from an EMBL/GenBank/DDBJ whole genome shotgun (WGS) entry which is preliminary data.</text>
</comment>
<sequence length="117" mass="13796">MLFLLVESRISEGIFRVWLRNPIVILNGDTSNNVHTEKLKKLLLFYKTKIEERIRFVKTDFAPIVRYNERKEKRSRSSYATATDLFSGGVEKGNNFDNCIFCEKCHESKEYCHAKRD</sequence>
<accession>A0A8X7CJW4</accession>
<reference evidence="1" key="1">
    <citation type="submission" date="2020-08" db="EMBL/GenBank/DDBJ databases">
        <title>Multicomponent nature underlies the extraordinary mechanical properties of spider dragline silk.</title>
        <authorList>
            <person name="Kono N."/>
            <person name="Nakamura H."/>
            <person name="Mori M."/>
            <person name="Yoshida Y."/>
            <person name="Ohtoshi R."/>
            <person name="Malay A.D."/>
            <person name="Moran D.A.P."/>
            <person name="Tomita M."/>
            <person name="Numata K."/>
            <person name="Arakawa K."/>
        </authorList>
    </citation>
    <scope>NUCLEOTIDE SEQUENCE</scope>
</reference>
<dbReference type="AlphaFoldDB" id="A0A8X7CJW4"/>